<proteinExistence type="inferred from homology"/>
<feature type="transmembrane region" description="Helical" evidence="9">
    <location>
        <begin position="427"/>
        <end position="451"/>
    </location>
</feature>
<keyword evidence="6" id="KW-0406">Ion transport</keyword>
<feature type="transmembrane region" description="Helical" evidence="9">
    <location>
        <begin position="531"/>
        <end position="549"/>
    </location>
</feature>
<evidence type="ECO:0000313" key="10">
    <source>
        <dbReference type="EMBL" id="HIS67006.1"/>
    </source>
</evidence>
<feature type="transmembrane region" description="Helical" evidence="9">
    <location>
        <begin position="555"/>
        <end position="573"/>
    </location>
</feature>
<dbReference type="PANTHER" id="PTHR11629">
    <property type="entry name" value="VACUOLAR PROTON ATPASES"/>
    <property type="match status" value="1"/>
</dbReference>
<dbReference type="GO" id="GO:0033179">
    <property type="term" value="C:proton-transporting V-type ATPase, V0 domain"/>
    <property type="evidence" value="ECO:0007669"/>
    <property type="project" value="InterPro"/>
</dbReference>
<comment type="subcellular location">
    <subcellularLocation>
        <location evidence="1">Membrane</location>
        <topology evidence="1">Multi-pass membrane protein</topology>
    </subcellularLocation>
</comment>
<feature type="transmembrane region" description="Helical" evidence="9">
    <location>
        <begin position="463"/>
        <end position="484"/>
    </location>
</feature>
<reference evidence="10" key="2">
    <citation type="journal article" date="2021" name="PeerJ">
        <title>Extensive microbial diversity within the chicken gut microbiome revealed by metagenomics and culture.</title>
        <authorList>
            <person name="Gilroy R."/>
            <person name="Ravi A."/>
            <person name="Getino M."/>
            <person name="Pursley I."/>
            <person name="Horton D.L."/>
            <person name="Alikhan N.F."/>
            <person name="Baker D."/>
            <person name="Gharbi K."/>
            <person name="Hall N."/>
            <person name="Watson M."/>
            <person name="Adriaenssens E.M."/>
            <person name="Foster-Nyarko E."/>
            <person name="Jarju S."/>
            <person name="Secka A."/>
            <person name="Antonio M."/>
            <person name="Oren A."/>
            <person name="Chaudhuri R.R."/>
            <person name="La Ragione R."/>
            <person name="Hildebrand F."/>
            <person name="Pallen M.J."/>
        </authorList>
    </citation>
    <scope>NUCLEOTIDE SEQUENCE</scope>
    <source>
        <strain evidence="10">ChiHjej10B9-9673</strain>
    </source>
</reference>
<dbReference type="GO" id="GO:0016471">
    <property type="term" value="C:vacuolar proton-transporting V-type ATPase complex"/>
    <property type="evidence" value="ECO:0007669"/>
    <property type="project" value="TreeGrafter"/>
</dbReference>
<dbReference type="PANTHER" id="PTHR11629:SF63">
    <property type="entry name" value="V-TYPE PROTON ATPASE SUBUNIT A"/>
    <property type="match status" value="1"/>
</dbReference>
<organism evidence="10 11">
    <name type="scientific">Candidatus Scatomorpha merdipullorum</name>
    <dbReference type="NCBI Taxonomy" id="2840927"/>
    <lineage>
        <taxon>Bacteria</taxon>
        <taxon>Bacillati</taxon>
        <taxon>Bacillota</taxon>
        <taxon>Clostridia</taxon>
        <taxon>Eubacteriales</taxon>
        <taxon>Candidatus Scatomorpha</taxon>
    </lineage>
</organism>
<protein>
    <recommendedName>
        <fullName evidence="12">V-type ATP synthase subunit I</fullName>
    </recommendedName>
</protein>
<feature type="transmembrane region" description="Helical" evidence="9">
    <location>
        <begin position="350"/>
        <end position="379"/>
    </location>
</feature>
<evidence type="ECO:0000256" key="7">
    <source>
        <dbReference type="ARBA" id="ARBA00023136"/>
    </source>
</evidence>
<dbReference type="GO" id="GO:0046961">
    <property type="term" value="F:proton-transporting ATPase activity, rotational mechanism"/>
    <property type="evidence" value="ECO:0007669"/>
    <property type="project" value="InterPro"/>
</dbReference>
<comment type="caution">
    <text evidence="10">The sequence shown here is derived from an EMBL/GenBank/DDBJ whole genome shotgun (WGS) entry which is preliminary data.</text>
</comment>
<dbReference type="GO" id="GO:0051117">
    <property type="term" value="F:ATPase binding"/>
    <property type="evidence" value="ECO:0007669"/>
    <property type="project" value="TreeGrafter"/>
</dbReference>
<evidence type="ECO:0000256" key="5">
    <source>
        <dbReference type="ARBA" id="ARBA00022989"/>
    </source>
</evidence>
<evidence type="ECO:0000256" key="1">
    <source>
        <dbReference type="ARBA" id="ARBA00004141"/>
    </source>
</evidence>
<evidence type="ECO:0000256" key="9">
    <source>
        <dbReference type="SAM" id="Phobius"/>
    </source>
</evidence>
<evidence type="ECO:0008006" key="12">
    <source>
        <dbReference type="Google" id="ProtNLM"/>
    </source>
</evidence>
<dbReference type="GO" id="GO:0007035">
    <property type="term" value="P:vacuolar acidification"/>
    <property type="evidence" value="ECO:0007669"/>
    <property type="project" value="TreeGrafter"/>
</dbReference>
<keyword evidence="7 9" id="KW-0472">Membrane</keyword>
<dbReference type="AlphaFoldDB" id="A0A9D1FET5"/>
<feature type="coiled-coil region" evidence="8">
    <location>
        <begin position="221"/>
        <end position="252"/>
    </location>
</feature>
<name>A0A9D1FET5_9FIRM</name>
<reference evidence="10" key="1">
    <citation type="submission" date="2020-10" db="EMBL/GenBank/DDBJ databases">
        <authorList>
            <person name="Gilroy R."/>
        </authorList>
    </citation>
    <scope>NUCLEOTIDE SEQUENCE</scope>
    <source>
        <strain evidence="10">ChiHjej10B9-9673</strain>
    </source>
</reference>
<evidence type="ECO:0000256" key="4">
    <source>
        <dbReference type="ARBA" id="ARBA00022692"/>
    </source>
</evidence>
<comment type="similarity">
    <text evidence="2">Belongs to the V-ATPase 116 kDa subunit family.</text>
</comment>
<dbReference type="Pfam" id="PF01496">
    <property type="entry name" value="V_ATPase_I"/>
    <property type="match status" value="1"/>
</dbReference>
<evidence type="ECO:0000256" key="2">
    <source>
        <dbReference type="ARBA" id="ARBA00009904"/>
    </source>
</evidence>
<feature type="transmembrane region" description="Helical" evidence="9">
    <location>
        <begin position="386"/>
        <end position="407"/>
    </location>
</feature>
<feature type="transmembrane region" description="Helical" evidence="9">
    <location>
        <begin position="496"/>
        <end position="519"/>
    </location>
</feature>
<dbReference type="EMBL" id="DVJK01000155">
    <property type="protein sequence ID" value="HIS67006.1"/>
    <property type="molecule type" value="Genomic_DNA"/>
</dbReference>
<feature type="transmembrane region" description="Helical" evidence="9">
    <location>
        <begin position="585"/>
        <end position="608"/>
    </location>
</feature>
<evidence type="ECO:0000256" key="8">
    <source>
        <dbReference type="SAM" id="Coils"/>
    </source>
</evidence>
<dbReference type="InterPro" id="IPR002490">
    <property type="entry name" value="V-ATPase_116kDa_su"/>
</dbReference>
<sequence>MATEKLTRAVVSGPIAAMDDAICSLMLDREFQPLQASSELGGRGELKAPETDDVYRPVLDGALALLNKLGIKPEFREFRSSDYTLEDCRKVINDFAGECSRLATRRNSALSLAHDDEELISRLEPFSLLEVDLEELLDIKSMRLHFGSTELEYWPELRRRAEGETGVFLFRSGFDTEKMYCILLSLPGQSILAEEELCSAGLRLEDLPNAAGLKGVPAKRIAELRAEAADAAKQGEELTRQLQALADKLSNELLSRYSWLKYKSEGVALRRMVGVERETFYMCGWMPQSGEADFKAAADALGCACRFEKPGPHDSGRVPVKFKKGKLAKVFSPFVDMYGVPAYGEADPRLFLALTYCLFFGMMFGDIGQGVVLILVGLYMYKKRGMWLGGILATVGVPAILFGFIYGSVFGNEHLLPGFKVLEGDGVVTILLVSAVLGIILILMTGVLNILTCFRQRDYRRALFSANGVTGVLFLTLLVAGVALTMLLEIPVLSSAVYWIVLAALLLTIWLSEPLGIWLRLTHREEGQSMGMMIGVGFFELFEAVLGWLSNCLSFLRVGAYAIIHAIMMMIVYQLSAKSGGGYSIFGLVIGNVIVMVIEAALVCIQALRLEFYELFSRFYTGRGHSFEPAAVDYSSGRV</sequence>
<accession>A0A9D1FET5</accession>
<dbReference type="Proteomes" id="UP000824001">
    <property type="component" value="Unassembled WGS sequence"/>
</dbReference>
<keyword evidence="4 9" id="KW-0812">Transmembrane</keyword>
<keyword evidence="3" id="KW-0813">Transport</keyword>
<keyword evidence="8" id="KW-0175">Coiled coil</keyword>
<evidence type="ECO:0000256" key="6">
    <source>
        <dbReference type="ARBA" id="ARBA00023065"/>
    </source>
</evidence>
<evidence type="ECO:0000256" key="3">
    <source>
        <dbReference type="ARBA" id="ARBA00022448"/>
    </source>
</evidence>
<keyword evidence="5 9" id="KW-1133">Transmembrane helix</keyword>
<evidence type="ECO:0000313" key="11">
    <source>
        <dbReference type="Proteomes" id="UP000824001"/>
    </source>
</evidence>
<gene>
    <name evidence="10" type="ORF">IAC18_05520</name>
</gene>